<evidence type="ECO:0000256" key="3">
    <source>
        <dbReference type="SAM" id="SignalP"/>
    </source>
</evidence>
<feature type="signal peptide" evidence="3">
    <location>
        <begin position="1"/>
        <end position="25"/>
    </location>
</feature>
<evidence type="ECO:0000256" key="2">
    <source>
        <dbReference type="ARBA" id="ARBA00022737"/>
    </source>
</evidence>
<dbReference type="InterPro" id="IPR051465">
    <property type="entry name" value="Cell_Envelope_Struct_Comp"/>
</dbReference>
<dbReference type="Pfam" id="PF00395">
    <property type="entry name" value="SLH"/>
    <property type="match status" value="3"/>
</dbReference>
<dbReference type="Proteomes" id="UP000515960">
    <property type="component" value="Chromosome"/>
</dbReference>
<reference evidence="5 6" key="1">
    <citation type="submission" date="2020-08" db="EMBL/GenBank/DDBJ databases">
        <authorList>
            <person name="Liu C."/>
            <person name="Sun Q."/>
        </authorList>
    </citation>
    <scope>NUCLEOTIDE SEQUENCE [LARGE SCALE GENOMIC DNA]</scope>
    <source>
        <strain evidence="5 6">NSJ-62</strain>
    </source>
</reference>
<dbReference type="InterPro" id="IPR001119">
    <property type="entry name" value="SLH_dom"/>
</dbReference>
<comment type="subcellular location">
    <subcellularLocation>
        <location evidence="1">Cell envelope</location>
    </subcellularLocation>
</comment>
<feature type="domain" description="SLH" evidence="4">
    <location>
        <begin position="1666"/>
        <end position="1723"/>
    </location>
</feature>
<evidence type="ECO:0000256" key="1">
    <source>
        <dbReference type="ARBA" id="ARBA00004196"/>
    </source>
</evidence>
<dbReference type="KEGG" id="ohi:H8790_11720"/>
<evidence type="ECO:0000313" key="5">
    <source>
        <dbReference type="EMBL" id="QNL44095.1"/>
    </source>
</evidence>
<keyword evidence="3" id="KW-0732">Signal</keyword>
<organism evidence="5 6">
    <name type="scientific">Oscillibacter hominis</name>
    <dbReference type="NCBI Taxonomy" id="2763056"/>
    <lineage>
        <taxon>Bacteria</taxon>
        <taxon>Bacillati</taxon>
        <taxon>Bacillota</taxon>
        <taxon>Clostridia</taxon>
        <taxon>Eubacteriales</taxon>
        <taxon>Oscillospiraceae</taxon>
        <taxon>Oscillibacter</taxon>
    </lineage>
</organism>
<dbReference type="InterPro" id="IPR042229">
    <property type="entry name" value="Listeria/Bacterioides_rpt_sf"/>
</dbReference>
<protein>
    <submittedName>
        <fullName evidence="5">S-layer homology domain-containing protein</fullName>
    </submittedName>
</protein>
<dbReference type="Gene3D" id="2.60.40.4270">
    <property type="entry name" value="Listeria-Bacteroides repeat domain"/>
    <property type="match status" value="1"/>
</dbReference>
<keyword evidence="2" id="KW-0677">Repeat</keyword>
<dbReference type="Gene3D" id="2.160.20.110">
    <property type="match status" value="1"/>
</dbReference>
<dbReference type="NCBIfam" id="TIGR02543">
    <property type="entry name" value="List_Bact_rpt"/>
    <property type="match status" value="1"/>
</dbReference>
<dbReference type="PANTHER" id="PTHR43308">
    <property type="entry name" value="OUTER MEMBRANE PROTEIN ALPHA-RELATED"/>
    <property type="match status" value="1"/>
</dbReference>
<gene>
    <name evidence="5" type="ORF">H8790_11720</name>
</gene>
<dbReference type="PROSITE" id="PS51272">
    <property type="entry name" value="SLH"/>
    <property type="match status" value="3"/>
</dbReference>
<feature type="domain" description="SLH" evidence="4">
    <location>
        <begin position="1599"/>
        <end position="1662"/>
    </location>
</feature>
<feature type="chain" id="PRO_5028822707" evidence="3">
    <location>
        <begin position="26"/>
        <end position="1723"/>
    </location>
</feature>
<name>A0A7G9B3G4_9FIRM</name>
<evidence type="ECO:0000313" key="6">
    <source>
        <dbReference type="Proteomes" id="UP000515960"/>
    </source>
</evidence>
<dbReference type="Pfam" id="PF09479">
    <property type="entry name" value="Flg_new"/>
    <property type="match status" value="1"/>
</dbReference>
<dbReference type="InterPro" id="IPR013378">
    <property type="entry name" value="InlB-like_B-rpt"/>
</dbReference>
<sequence>MKKRIFSAFLAMCMCLSLLPVSAMAAEHDHNTGDWKALTTTSGTLEEGSYYLAVPAESAAPETSLTLTGNLTISGAVTLCLNGQTLDCGNYYIEVSSGASLTICDCSTGGYVTGSNWSGTVQNYGILTLESGKVENTYSYSGSQAVYNAGTFYLTGGEVSSMSGCGLFNSGSTEAKISGGSITGGSAAIYNDYSSEKVYLSNTPTLTSGENYADIYSGTVYANDGSTDAPAYYTGEAITVQRRSSYPNGEAAVCGVNENNKSSFTSFNINYTLNPDEGDPTALVYKGVACNLTWLDRDGTTTLTGDSYPTIEEYGESISPPTYSADNQVFLGWKYKVDNGEFNSNYASSSQRITGAMTFQADAVAAMPGSGTIAEPYEIDSTEDLKTLATIANSGNTTYNNRDVWYKLTGSIDLNNEEWTPIGKNSSCAFQANFDGGEHTVSNLKITGTNSYCGLFGYVYGDYSIHTKIQNVTVSGSVSGSSNVGMLAGYASYADIANCTVSGTVQGSDYGYQALVGTVDSSVILTGNNTSACHVSPMGYTTDDNGVMAIGQGDGSLDIVGCYKGKWIQTTYSNNGYRTETQTDSESMAVTVKPAFLNDGKYIQLNYTVTAGNSAVSGGKLAVHADVQIGDNDAATVEVIKDRAGKAIGLRMVDTHTNGCASQDAQFNLYFGGTGGVTPADTYWFGYYSNRDDKNSVSGTYNYFTQIGAETINSSYASYYNTDYAATGIHSFSNKDSGIAFSWQGIDLAANESKTFSVVIGVGEKSDPPQWGTYPVEGGEPVPVVALSVGENATSFQVKALVKDAAGQTNTLHYSVQDSEGIYLTDKEDVNLVSVVADDTMKELAQTINTSSGYEPGTYTFTFWVSNTAGALTEAVTKTIIIGENGVVIGGMDTITDAPSEAHTCAGQDHGVTGAQPFAATGGELASGSYYLTGDVTLTDTLVIPANVTVSLCLNGHTLAGPNVEDAVSTIEIRPGGTLNVYDCSEGEKGAITATSIGNVIWVGSDTESVNATLNLYGGTLKAMRAFAISMQGYGKAYLYGGKVEGQTQDISITTGDLEKTIFLKGNTTLNSIYVGRSNSIDAKDWVGSAPITLVLDGAAETTWETIVCNASDPDKFMVTDYNGTPRTLVAENGNLILLPVAAYVLTPNGTLAKDTQYLDSESGTITYDKNTNTLTLTDFHLTAKEPSECHDMVTGLWVGKDCEIELAGENEVITPTIDSESFDGSMGIHISDCSATVKGTGSLTAEGYTTGIFCPNGTLTLKSGTVNAKGALYYGVFCAGEQTTGKLAVTGGTLIASAPTFAISVNELDVDGMTCVGSTNISATELEDVKFADIQGMQIPYTGDSFDSEEYTNAAKLVKIYAPAPATYTVTLDVNGGTVSDTTLVTGTDKKLANLPTPTRSGYAFNGWYTTTSGGTQITTETVFAGDQTIYAQWTKNSTPTTGGSSTQPTYPPVIIEPVGGDVSVFPKRPARGDKVTVTLKPENGRIVDKITVIDEDGKPVEVTDNGGGTYSFTQPDSKVNITVTFRPAACDGGADCPSAVFTDVNTSAWYHEALDYVITCGLMSGYGNSKFGPNDTLSRGMVVTILHRLEGYPPSKEHSAFLDVPSNQYYADAVAWAAENGIVGGYGNGMFGPNDDITREQLAAILYRYAQYKGMTAVSLEENLIGFSDHEKISGYAVQAMNWAIGQKLINGVGDNILDPQGNATRAQAAMILMRFCENKK</sequence>
<dbReference type="EMBL" id="CP060490">
    <property type="protein sequence ID" value="QNL44095.1"/>
    <property type="molecule type" value="Genomic_DNA"/>
</dbReference>
<proteinExistence type="predicted"/>
<feature type="domain" description="SLH" evidence="4">
    <location>
        <begin position="1539"/>
        <end position="1598"/>
    </location>
</feature>
<accession>A0A7G9B3G4</accession>
<dbReference type="GO" id="GO:0030313">
    <property type="term" value="C:cell envelope"/>
    <property type="evidence" value="ECO:0007669"/>
    <property type="project" value="UniProtKB-SubCell"/>
</dbReference>
<dbReference type="PANTHER" id="PTHR43308:SF1">
    <property type="entry name" value="OUTER MEMBRANE PROTEIN ALPHA"/>
    <property type="match status" value="1"/>
</dbReference>
<evidence type="ECO:0000259" key="4">
    <source>
        <dbReference type="PROSITE" id="PS51272"/>
    </source>
</evidence>
<dbReference type="RefSeq" id="WP_187332696.1">
    <property type="nucleotide sequence ID" value="NZ_CP060490.1"/>
</dbReference>
<keyword evidence="6" id="KW-1185">Reference proteome</keyword>